<keyword evidence="2" id="KW-1185">Reference proteome</keyword>
<dbReference type="InterPro" id="IPR012337">
    <property type="entry name" value="RNaseH-like_sf"/>
</dbReference>
<sequence>MARLHLDVVEEWQLTDKSAVLVTDNAANMISAAAIGNFPHVKCFAHTLNLAAQRALNLQTVSRLLSRVRRISAYFHRSTKAKHLFEENQRVVLKLTHPLKLITDVATRWNSAHDMMERFLQLQAAVHATLLSPALNVEESDIVTLSRADLANVEEAVKTLKPVKDATVFMSEESSPTVSLIAPVYAQLLQSMSHTIGDQPLIRDVKNAIKTDLLKSMRGDVGQKQMKRLAEQEVQEPRKSCCPWMMCQTQQTPLLPKEGPHRCLRVCWDLLSMTSVNLQYKVGKEILVHPRDKRVSRESVFNCPRTLKFPNAEQ</sequence>
<organism evidence="1 2">
    <name type="scientific">Merluccius polli</name>
    <name type="common">Benguela hake</name>
    <name type="synonym">Merluccius cadenati</name>
    <dbReference type="NCBI Taxonomy" id="89951"/>
    <lineage>
        <taxon>Eukaryota</taxon>
        <taxon>Metazoa</taxon>
        <taxon>Chordata</taxon>
        <taxon>Craniata</taxon>
        <taxon>Vertebrata</taxon>
        <taxon>Euteleostomi</taxon>
        <taxon>Actinopterygii</taxon>
        <taxon>Neopterygii</taxon>
        <taxon>Teleostei</taxon>
        <taxon>Neoteleostei</taxon>
        <taxon>Acanthomorphata</taxon>
        <taxon>Zeiogadaria</taxon>
        <taxon>Gadariae</taxon>
        <taxon>Gadiformes</taxon>
        <taxon>Gadoidei</taxon>
        <taxon>Merlucciidae</taxon>
        <taxon>Merluccius</taxon>
    </lineage>
</organism>
<dbReference type="Proteomes" id="UP001174136">
    <property type="component" value="Unassembled WGS sequence"/>
</dbReference>
<evidence type="ECO:0000313" key="2">
    <source>
        <dbReference type="Proteomes" id="UP001174136"/>
    </source>
</evidence>
<protein>
    <submittedName>
        <fullName evidence="1">Zinc finger BED domain-containing protein 1</fullName>
    </submittedName>
</protein>
<dbReference type="EMBL" id="JAOPHQ010003696">
    <property type="protein sequence ID" value="KAK0142409.1"/>
    <property type="molecule type" value="Genomic_DNA"/>
</dbReference>
<dbReference type="AlphaFoldDB" id="A0AA47MLB6"/>
<dbReference type="SUPFAM" id="SSF53098">
    <property type="entry name" value="Ribonuclease H-like"/>
    <property type="match status" value="1"/>
</dbReference>
<accession>A0AA47MLB6</accession>
<name>A0AA47MLB6_MERPO</name>
<dbReference type="PANTHER" id="PTHR46481">
    <property type="entry name" value="ZINC FINGER BED DOMAIN-CONTAINING PROTEIN 4"/>
    <property type="match status" value="1"/>
</dbReference>
<reference evidence="1" key="1">
    <citation type="journal article" date="2023" name="Front. Mar. Sci.">
        <title>A new Merluccius polli reference genome to investigate the effects of global change in West African waters.</title>
        <authorList>
            <person name="Mateo J.L."/>
            <person name="Blanco-Fernandez C."/>
            <person name="Garcia-Vazquez E."/>
            <person name="Machado-Schiaffino G."/>
        </authorList>
    </citation>
    <scope>NUCLEOTIDE SEQUENCE</scope>
    <source>
        <strain evidence="1">C29</strain>
        <tissue evidence="1">Fin</tissue>
    </source>
</reference>
<proteinExistence type="predicted"/>
<dbReference type="InterPro" id="IPR052035">
    <property type="entry name" value="ZnF_BED_domain_contain"/>
</dbReference>
<evidence type="ECO:0000313" key="1">
    <source>
        <dbReference type="EMBL" id="KAK0142409.1"/>
    </source>
</evidence>
<gene>
    <name evidence="1" type="primary">ZBED1_83</name>
    <name evidence="1" type="ORF">N1851_019853</name>
</gene>
<dbReference type="PANTHER" id="PTHR46481:SF4">
    <property type="entry name" value="ZINC FINGER BED DOMAIN-CONTAINING PROTEIN 4"/>
    <property type="match status" value="1"/>
</dbReference>
<comment type="caution">
    <text evidence="1">The sequence shown here is derived from an EMBL/GenBank/DDBJ whole genome shotgun (WGS) entry which is preliminary data.</text>
</comment>